<dbReference type="Pfam" id="PF00651">
    <property type="entry name" value="BTB"/>
    <property type="match status" value="1"/>
</dbReference>
<proteinExistence type="predicted"/>
<evidence type="ECO:0000259" key="1">
    <source>
        <dbReference type="PROSITE" id="PS50097"/>
    </source>
</evidence>
<evidence type="ECO:0000313" key="2">
    <source>
        <dbReference type="EMBL" id="GJE93072.1"/>
    </source>
</evidence>
<dbReference type="InterPro" id="IPR011333">
    <property type="entry name" value="SKP1/BTB/POZ_sf"/>
</dbReference>
<feature type="domain" description="BTB" evidence="1">
    <location>
        <begin position="20"/>
        <end position="89"/>
    </location>
</feature>
<dbReference type="SMART" id="SM00225">
    <property type="entry name" value="BTB"/>
    <property type="match status" value="1"/>
</dbReference>
<protein>
    <submittedName>
        <fullName evidence="2">BTB domain-containing protein</fullName>
    </submittedName>
</protein>
<dbReference type="OrthoDB" id="3223751at2759"/>
<dbReference type="CDD" id="cd18186">
    <property type="entry name" value="BTB_POZ_ZBTB_KLHL-like"/>
    <property type="match status" value="1"/>
</dbReference>
<dbReference type="SUPFAM" id="SSF54695">
    <property type="entry name" value="POZ domain"/>
    <property type="match status" value="1"/>
</dbReference>
<dbReference type="AlphaFoldDB" id="A0A9P3LGG6"/>
<dbReference type="Proteomes" id="UP000703269">
    <property type="component" value="Unassembled WGS sequence"/>
</dbReference>
<keyword evidence="3" id="KW-1185">Reference proteome</keyword>
<dbReference type="PROSITE" id="PS50097">
    <property type="entry name" value="BTB"/>
    <property type="match status" value="1"/>
</dbReference>
<accession>A0A9P3LGG6</accession>
<dbReference type="InterPro" id="IPR000210">
    <property type="entry name" value="BTB/POZ_dom"/>
</dbReference>
<dbReference type="Gene3D" id="3.30.710.10">
    <property type="entry name" value="Potassium Channel Kv1.1, Chain A"/>
    <property type="match status" value="1"/>
</dbReference>
<sequence length="251" mass="28146">MASSSISREPVRDEEYYFEDDLTIFMVEDTLFKVHRHFLTRDSEFFRGLFECPVPPNEEEEGQSDANPIVLHGVTLHEFRCLLRFYYHGMYAPLDTLADWTALLAIATRFVFDRARTRAIAELGARLADPLEQVRLAHAHDVPAWLPLAYAALVRRAEPLCDAEAAALGLRTAVRVARARELARERRAVSVSQAPYYPFERTYACDDKAVAAVVGDVWPECAEAPPSPPPSHMSLAARVRIPVGALTGFAF</sequence>
<reference evidence="2 3" key="1">
    <citation type="submission" date="2021-08" db="EMBL/GenBank/DDBJ databases">
        <title>Draft Genome Sequence of Phanerochaete sordida strain YK-624.</title>
        <authorList>
            <person name="Mori T."/>
            <person name="Dohra H."/>
            <person name="Suzuki T."/>
            <person name="Kawagishi H."/>
            <person name="Hirai H."/>
        </authorList>
    </citation>
    <scope>NUCLEOTIDE SEQUENCE [LARGE SCALE GENOMIC DNA]</scope>
    <source>
        <strain evidence="2 3">YK-624</strain>
    </source>
</reference>
<gene>
    <name evidence="2" type="ORF">PsYK624_092310</name>
</gene>
<comment type="caution">
    <text evidence="2">The sequence shown here is derived from an EMBL/GenBank/DDBJ whole genome shotgun (WGS) entry which is preliminary data.</text>
</comment>
<name>A0A9P3LGG6_9APHY</name>
<evidence type="ECO:0000313" key="3">
    <source>
        <dbReference type="Proteomes" id="UP000703269"/>
    </source>
</evidence>
<dbReference type="EMBL" id="BPQB01000030">
    <property type="protein sequence ID" value="GJE93072.1"/>
    <property type="molecule type" value="Genomic_DNA"/>
</dbReference>
<organism evidence="2 3">
    <name type="scientific">Phanerochaete sordida</name>
    <dbReference type="NCBI Taxonomy" id="48140"/>
    <lineage>
        <taxon>Eukaryota</taxon>
        <taxon>Fungi</taxon>
        <taxon>Dikarya</taxon>
        <taxon>Basidiomycota</taxon>
        <taxon>Agaricomycotina</taxon>
        <taxon>Agaricomycetes</taxon>
        <taxon>Polyporales</taxon>
        <taxon>Phanerochaetaceae</taxon>
        <taxon>Phanerochaete</taxon>
    </lineage>
</organism>